<proteinExistence type="predicted"/>
<name>A0A8S1E5L4_9INSE</name>
<feature type="coiled-coil region" evidence="1">
    <location>
        <begin position="14"/>
        <end position="111"/>
    </location>
</feature>
<gene>
    <name evidence="2" type="ORF">CLODIP_2_CD05741</name>
</gene>
<protein>
    <submittedName>
        <fullName evidence="2">Uncharacterized protein</fullName>
    </submittedName>
</protein>
<dbReference type="Proteomes" id="UP000494165">
    <property type="component" value="Unassembled WGS sequence"/>
</dbReference>
<evidence type="ECO:0000256" key="1">
    <source>
        <dbReference type="SAM" id="Coils"/>
    </source>
</evidence>
<keyword evidence="3" id="KW-1185">Reference proteome</keyword>
<organism evidence="2 3">
    <name type="scientific">Cloeon dipterum</name>
    <dbReference type="NCBI Taxonomy" id="197152"/>
    <lineage>
        <taxon>Eukaryota</taxon>
        <taxon>Metazoa</taxon>
        <taxon>Ecdysozoa</taxon>
        <taxon>Arthropoda</taxon>
        <taxon>Hexapoda</taxon>
        <taxon>Insecta</taxon>
        <taxon>Pterygota</taxon>
        <taxon>Palaeoptera</taxon>
        <taxon>Ephemeroptera</taxon>
        <taxon>Pisciforma</taxon>
        <taxon>Baetidae</taxon>
        <taxon>Cloeon</taxon>
    </lineage>
</organism>
<accession>A0A8S1E5L4</accession>
<dbReference type="EMBL" id="CADEPI010000587">
    <property type="protein sequence ID" value="CAB3387545.1"/>
    <property type="molecule type" value="Genomic_DNA"/>
</dbReference>
<evidence type="ECO:0000313" key="3">
    <source>
        <dbReference type="Proteomes" id="UP000494165"/>
    </source>
</evidence>
<comment type="caution">
    <text evidence="2">The sequence shown here is derived from an EMBL/GenBank/DDBJ whole genome shotgun (WGS) entry which is preliminary data.</text>
</comment>
<evidence type="ECO:0000313" key="2">
    <source>
        <dbReference type="EMBL" id="CAB3387545.1"/>
    </source>
</evidence>
<keyword evidence="1" id="KW-0175">Coiled coil</keyword>
<dbReference type="AlphaFoldDB" id="A0A8S1E5L4"/>
<sequence length="191" mass="22104">MPQIVELCQKDKLLEDQRKIVDEIQIKLDEKHKELEELRQSLDTQDSAVDWLEAEKQQLQQRLLEADEKLEKSVKVVQTLHDETEYVLRELDETRRQVEQLSREKVALEVGHTLARLDELAAFLAALLRRPHLLASFSATNRSSLRQLLDQSRSLDASALAVSVALDDSLLDHIHQFLDAPQHFIHEMESQ</sequence>
<reference evidence="2 3" key="1">
    <citation type="submission" date="2020-04" db="EMBL/GenBank/DDBJ databases">
        <authorList>
            <person name="Alioto T."/>
            <person name="Alioto T."/>
            <person name="Gomez Garrido J."/>
        </authorList>
    </citation>
    <scope>NUCLEOTIDE SEQUENCE [LARGE SCALE GENOMIC DNA]</scope>
</reference>